<accession>A0A7H8QJB4</accession>
<organism evidence="1 2">
    <name type="scientific">Talaromyces rugulosus</name>
    <name type="common">Penicillium rugulosum</name>
    <dbReference type="NCBI Taxonomy" id="121627"/>
    <lineage>
        <taxon>Eukaryota</taxon>
        <taxon>Fungi</taxon>
        <taxon>Dikarya</taxon>
        <taxon>Ascomycota</taxon>
        <taxon>Pezizomycotina</taxon>
        <taxon>Eurotiomycetes</taxon>
        <taxon>Eurotiomycetidae</taxon>
        <taxon>Eurotiales</taxon>
        <taxon>Trichocomaceae</taxon>
        <taxon>Talaromyces</taxon>
        <taxon>Talaromyces sect. Islandici</taxon>
    </lineage>
</organism>
<evidence type="ECO:0008006" key="3">
    <source>
        <dbReference type="Google" id="ProtNLM"/>
    </source>
</evidence>
<dbReference type="GeneID" id="55988630"/>
<name>A0A7H8QJB4_TALRU</name>
<dbReference type="EMBL" id="CP055898">
    <property type="protein sequence ID" value="QKX54034.1"/>
    <property type="molecule type" value="Genomic_DNA"/>
</dbReference>
<dbReference type="AlphaFoldDB" id="A0A7H8QJB4"/>
<dbReference type="Proteomes" id="UP000509510">
    <property type="component" value="Chromosome I"/>
</dbReference>
<evidence type="ECO:0000313" key="1">
    <source>
        <dbReference type="EMBL" id="QKX54034.1"/>
    </source>
</evidence>
<proteinExistence type="predicted"/>
<evidence type="ECO:0000313" key="2">
    <source>
        <dbReference type="Proteomes" id="UP000509510"/>
    </source>
</evidence>
<dbReference type="RefSeq" id="XP_035340213.1">
    <property type="nucleotide sequence ID" value="XM_035484320.1"/>
</dbReference>
<dbReference type="KEGG" id="trg:TRUGW13939_01117"/>
<reference evidence="2" key="1">
    <citation type="submission" date="2020-06" db="EMBL/GenBank/DDBJ databases">
        <title>A chromosome-scale genome assembly of Talaromyces rugulosus W13939.</title>
        <authorList>
            <person name="Wang B."/>
            <person name="Guo L."/>
            <person name="Ye K."/>
            <person name="Wang L."/>
        </authorList>
    </citation>
    <scope>NUCLEOTIDE SEQUENCE [LARGE SCALE GENOMIC DNA]</scope>
    <source>
        <strain evidence="2">W13939</strain>
    </source>
</reference>
<keyword evidence="2" id="KW-1185">Reference proteome</keyword>
<gene>
    <name evidence="1" type="ORF">TRUGW13939_01117</name>
</gene>
<dbReference type="InterPro" id="IPR034444">
    <property type="entry name" value="Nuo17.8"/>
</dbReference>
<dbReference type="OrthoDB" id="2120038at2759"/>
<protein>
    <recommendedName>
        <fullName evidence="3">NADH-ubiquinone oxidoreductase 178 kDa subunit</fullName>
    </recommendedName>
</protein>
<sequence>MFAARRSAASARQLLRQQPRRFASDAAHGHHHGPVNEGFGPSFYVAVSTFAAGFVLYRITNGSEDSWVTRLIQKYTPDEKIYEERNAIHTAALEKAASDRHLFVGTPRHDYIDLRCPEVFNNHSRFNISPGSQADLSTVISHYDNKNKKMEEERVARMQDGKVVSLYD</sequence>
<dbReference type="PANTHER" id="PTHR42100">
    <property type="entry name" value="OXIDOREDUCTASE 178 KDA SUBUNIT, PUTATIVE (AFU_ORTHOLOGUE AFUA_8G04320)-RELATED"/>
    <property type="match status" value="1"/>
</dbReference>
<dbReference type="GO" id="GO:0005739">
    <property type="term" value="C:mitochondrion"/>
    <property type="evidence" value="ECO:0007669"/>
    <property type="project" value="InterPro"/>
</dbReference>
<dbReference type="PANTHER" id="PTHR42100:SF1">
    <property type="entry name" value="OXIDOREDUCTASE 178 KDA SUBUNIT, PUTATIVE (AFU_ORTHOLOGUE AFUA_8G04320)-RELATED"/>
    <property type="match status" value="1"/>
</dbReference>